<dbReference type="SUPFAM" id="SSF53335">
    <property type="entry name" value="S-adenosyl-L-methionine-dependent methyltransferases"/>
    <property type="match status" value="1"/>
</dbReference>
<dbReference type="Proteomes" id="UP000298284">
    <property type="component" value="Unassembled WGS sequence"/>
</dbReference>
<dbReference type="PANTHER" id="PTHR43861:SF1">
    <property type="entry name" value="TRANS-ACONITATE 2-METHYLTRANSFERASE"/>
    <property type="match status" value="1"/>
</dbReference>
<dbReference type="NCBIfam" id="TIGR04290">
    <property type="entry name" value="meth_Rta_06860"/>
    <property type="match status" value="1"/>
</dbReference>
<name>A0A4Z0MML3_9BACT</name>
<evidence type="ECO:0000313" key="1">
    <source>
        <dbReference type="EMBL" id="TGD80538.1"/>
    </source>
</evidence>
<keyword evidence="1" id="KW-0808">Transferase</keyword>
<dbReference type="Gene3D" id="3.40.50.150">
    <property type="entry name" value="Vaccinia Virus protein VP39"/>
    <property type="match status" value="1"/>
</dbReference>
<proteinExistence type="predicted"/>
<dbReference type="GO" id="GO:0008168">
    <property type="term" value="F:methyltransferase activity"/>
    <property type="evidence" value="ECO:0007669"/>
    <property type="project" value="UniProtKB-KW"/>
</dbReference>
<dbReference type="AlphaFoldDB" id="A0A4Z0MML3"/>
<sequence>MSIQDEIEQLGPWFHNLHLPDGVQTAPHHTLGDFPAFKWQELQGHIPADLTGWQVLDVGCNAGFYSLELAKRGAHVLGIDVDPHYLRQAEWAARQLGLSDRLELQQMQVYDVARLDRQFDLVWYMGVLYHLRYPLLSLDILSQKTRRLMVFQTLTMPGEEAQEAPSDFGLHDRQQMLAPGWPKMAFIENKMAGDPTNWWAPNHAAVEAMLRSCGLRITQRPGHEMYLCEVDEQLRQNQHWNQSEYLSAVGLEWQQAVQEKVTGKNTYMVAGANGHH</sequence>
<dbReference type="InterPro" id="IPR029063">
    <property type="entry name" value="SAM-dependent_MTases_sf"/>
</dbReference>
<reference evidence="1 2" key="1">
    <citation type="submission" date="2019-04" db="EMBL/GenBank/DDBJ databases">
        <authorList>
            <person name="Feng G."/>
            <person name="Zhang J."/>
            <person name="Zhu H."/>
        </authorList>
    </citation>
    <scope>NUCLEOTIDE SEQUENCE [LARGE SCALE GENOMIC DNA]</scope>
    <source>
        <strain evidence="1 2">JCM 19491</strain>
    </source>
</reference>
<dbReference type="RefSeq" id="WP_135530685.1">
    <property type="nucleotide sequence ID" value="NZ_SRKZ01000003.1"/>
</dbReference>
<dbReference type="InterPro" id="IPR027554">
    <property type="entry name" value="Meth_Rta_06860"/>
</dbReference>
<comment type="caution">
    <text evidence="1">The sequence shown here is derived from an EMBL/GenBank/DDBJ whole genome shotgun (WGS) entry which is preliminary data.</text>
</comment>
<dbReference type="Pfam" id="PF08003">
    <property type="entry name" value="Methyltransf_9"/>
    <property type="match status" value="1"/>
</dbReference>
<dbReference type="GO" id="GO:0032259">
    <property type="term" value="P:methylation"/>
    <property type="evidence" value="ECO:0007669"/>
    <property type="project" value="UniProtKB-KW"/>
</dbReference>
<organism evidence="1 2">
    <name type="scientific">Hymenobacter wooponensis</name>
    <dbReference type="NCBI Taxonomy" id="1525360"/>
    <lineage>
        <taxon>Bacteria</taxon>
        <taxon>Pseudomonadati</taxon>
        <taxon>Bacteroidota</taxon>
        <taxon>Cytophagia</taxon>
        <taxon>Cytophagales</taxon>
        <taxon>Hymenobacteraceae</taxon>
        <taxon>Hymenobacter</taxon>
    </lineage>
</organism>
<keyword evidence="2" id="KW-1185">Reference proteome</keyword>
<dbReference type="InterPro" id="IPR027555">
    <property type="entry name" value="Mo5U34_MeTrfas-like"/>
</dbReference>
<dbReference type="PANTHER" id="PTHR43861">
    <property type="entry name" value="TRANS-ACONITATE 2-METHYLTRANSFERASE-RELATED"/>
    <property type="match status" value="1"/>
</dbReference>
<protein>
    <submittedName>
        <fullName evidence="1">TIGR04290 family methyltransferase</fullName>
    </submittedName>
</protein>
<gene>
    <name evidence="1" type="ORF">EU557_11950</name>
</gene>
<dbReference type="EMBL" id="SRKZ01000003">
    <property type="protein sequence ID" value="TGD80538.1"/>
    <property type="molecule type" value="Genomic_DNA"/>
</dbReference>
<dbReference type="OrthoDB" id="9791837at2"/>
<accession>A0A4Z0MML3</accession>
<evidence type="ECO:0000313" key="2">
    <source>
        <dbReference type="Proteomes" id="UP000298284"/>
    </source>
</evidence>
<keyword evidence="1" id="KW-0489">Methyltransferase</keyword>
<dbReference type="CDD" id="cd02440">
    <property type="entry name" value="AdoMet_MTases"/>
    <property type="match status" value="1"/>
</dbReference>